<comment type="caution">
    <text evidence="2">The sequence shown here is derived from an EMBL/GenBank/DDBJ whole genome shotgun (WGS) entry which is preliminary data.</text>
</comment>
<dbReference type="GO" id="GO:0016301">
    <property type="term" value="F:kinase activity"/>
    <property type="evidence" value="ECO:0007669"/>
    <property type="project" value="UniProtKB-KW"/>
</dbReference>
<accession>A0A3E5BKI9</accession>
<dbReference type="InterPro" id="IPR017508">
    <property type="entry name" value="HipA_N1"/>
</dbReference>
<protein>
    <submittedName>
        <fullName evidence="2">Phosphatidylinositol kinase</fullName>
    </submittedName>
</protein>
<feature type="domain" description="HipA N-terminal subdomain 1" evidence="1">
    <location>
        <begin position="5"/>
        <end position="103"/>
    </location>
</feature>
<dbReference type="NCBIfam" id="TIGR03071">
    <property type="entry name" value="couple_hipA"/>
    <property type="match status" value="1"/>
</dbReference>
<dbReference type="Proteomes" id="UP000260983">
    <property type="component" value="Unassembled WGS sequence"/>
</dbReference>
<organism evidence="2 3">
    <name type="scientific">Bacteroides oleiciplenus</name>
    <dbReference type="NCBI Taxonomy" id="626931"/>
    <lineage>
        <taxon>Bacteria</taxon>
        <taxon>Pseudomonadati</taxon>
        <taxon>Bacteroidota</taxon>
        <taxon>Bacteroidia</taxon>
        <taxon>Bacteroidales</taxon>
        <taxon>Bacteroidaceae</taxon>
        <taxon>Bacteroides</taxon>
    </lineage>
</organism>
<keyword evidence="2" id="KW-0418">Kinase</keyword>
<evidence type="ECO:0000313" key="3">
    <source>
        <dbReference type="Proteomes" id="UP000260983"/>
    </source>
</evidence>
<dbReference type="Pfam" id="PF13657">
    <property type="entry name" value="Couple_hipA"/>
    <property type="match status" value="1"/>
</dbReference>
<dbReference type="EMBL" id="QSUL01000003">
    <property type="protein sequence ID" value="RGN38136.1"/>
    <property type="molecule type" value="Genomic_DNA"/>
</dbReference>
<sequence>MRSAKVYMKGIEAGTLTENDNGSYSFEYESEYFANTLMPEVSLTLPKTEMKFTSDYLFPFFFSLLSEGANKEAQCRLLKIDEKDYFGLLLATTSHDTIGAVTLKPIE</sequence>
<reference evidence="2 3" key="1">
    <citation type="submission" date="2018-08" db="EMBL/GenBank/DDBJ databases">
        <title>A genome reference for cultivated species of the human gut microbiota.</title>
        <authorList>
            <person name="Zou Y."/>
            <person name="Xue W."/>
            <person name="Luo G."/>
        </authorList>
    </citation>
    <scope>NUCLEOTIDE SEQUENCE [LARGE SCALE GENOMIC DNA]</scope>
    <source>
        <strain evidence="2 3">OM05-15BH</strain>
    </source>
</reference>
<keyword evidence="2" id="KW-0808">Transferase</keyword>
<dbReference type="AlphaFoldDB" id="A0A3E5BKI9"/>
<dbReference type="RefSeq" id="WP_117723479.1">
    <property type="nucleotide sequence ID" value="NZ_QSUL01000003.1"/>
</dbReference>
<evidence type="ECO:0000313" key="2">
    <source>
        <dbReference type="EMBL" id="RGN38136.1"/>
    </source>
</evidence>
<name>A0A3E5BKI9_9BACE</name>
<gene>
    <name evidence="2" type="ORF">DXB65_04615</name>
</gene>
<proteinExistence type="predicted"/>
<evidence type="ECO:0000259" key="1">
    <source>
        <dbReference type="Pfam" id="PF13657"/>
    </source>
</evidence>